<keyword evidence="10" id="KW-1185">Reference proteome</keyword>
<accession>A0A3D8PVR3</accession>
<gene>
    <name evidence="9" type="ORF">CWR45_08015</name>
</gene>
<feature type="transmembrane region" description="Helical" evidence="8">
    <location>
        <begin position="235"/>
        <end position="256"/>
    </location>
</feature>
<evidence type="ECO:0000256" key="2">
    <source>
        <dbReference type="ARBA" id="ARBA00005914"/>
    </source>
</evidence>
<dbReference type="GO" id="GO:0015204">
    <property type="term" value="F:urea transmembrane transporter activity"/>
    <property type="evidence" value="ECO:0007669"/>
    <property type="project" value="InterPro"/>
</dbReference>
<evidence type="ECO:0000313" key="9">
    <source>
        <dbReference type="EMBL" id="RDW19368.1"/>
    </source>
</evidence>
<keyword evidence="5 8" id="KW-1133">Transmembrane helix</keyword>
<evidence type="ECO:0000256" key="6">
    <source>
        <dbReference type="ARBA" id="ARBA00023136"/>
    </source>
</evidence>
<dbReference type="GO" id="GO:0005886">
    <property type="term" value="C:plasma membrane"/>
    <property type="evidence" value="ECO:0007669"/>
    <property type="project" value="UniProtKB-SubCell"/>
</dbReference>
<evidence type="ECO:0000256" key="7">
    <source>
        <dbReference type="PIRSR" id="PIRSR016502-1"/>
    </source>
</evidence>
<dbReference type="Proteomes" id="UP000256520">
    <property type="component" value="Unassembled WGS sequence"/>
</dbReference>
<dbReference type="PANTHER" id="PTHR10464">
    <property type="entry name" value="UREA TRANSPORTER"/>
    <property type="match status" value="1"/>
</dbReference>
<dbReference type="OrthoDB" id="279428at2"/>
<keyword evidence="6 8" id="KW-0472">Membrane</keyword>
<feature type="transmembrane region" description="Helical" evidence="8">
    <location>
        <begin position="131"/>
        <end position="150"/>
    </location>
</feature>
<evidence type="ECO:0000256" key="4">
    <source>
        <dbReference type="ARBA" id="ARBA00022692"/>
    </source>
</evidence>
<comment type="subcellular location">
    <subcellularLocation>
        <location evidence="1">Cell membrane</location>
        <topology evidence="1">Multi-pass membrane protein</topology>
    </subcellularLocation>
</comment>
<dbReference type="AlphaFoldDB" id="A0A3D8PVR3"/>
<evidence type="ECO:0000256" key="1">
    <source>
        <dbReference type="ARBA" id="ARBA00004651"/>
    </source>
</evidence>
<dbReference type="PIRSF" id="PIRSF016502">
    <property type="entry name" value="Urea_transporter"/>
    <property type="match status" value="1"/>
</dbReference>
<keyword evidence="3" id="KW-1003">Cell membrane</keyword>
<dbReference type="PANTHER" id="PTHR10464:SF4">
    <property type="entry name" value="UREA TRANSPORTER"/>
    <property type="match status" value="1"/>
</dbReference>
<evidence type="ECO:0000256" key="3">
    <source>
        <dbReference type="ARBA" id="ARBA00022475"/>
    </source>
</evidence>
<feature type="transmembrane region" description="Helical" evidence="8">
    <location>
        <begin position="286"/>
        <end position="306"/>
    </location>
</feature>
<name>A0A3D8PVR3_9BACI</name>
<dbReference type="InterPro" id="IPR029020">
    <property type="entry name" value="Ammonium/urea_transptr"/>
</dbReference>
<dbReference type="Pfam" id="PF03253">
    <property type="entry name" value="UT"/>
    <property type="match status" value="1"/>
</dbReference>
<dbReference type="EMBL" id="PIOD01000007">
    <property type="protein sequence ID" value="RDW19368.1"/>
    <property type="molecule type" value="Genomic_DNA"/>
</dbReference>
<evidence type="ECO:0000256" key="5">
    <source>
        <dbReference type="ARBA" id="ARBA00022989"/>
    </source>
</evidence>
<keyword evidence="4 8" id="KW-0812">Transmembrane</keyword>
<reference evidence="10" key="1">
    <citation type="submission" date="2017-11" db="EMBL/GenBank/DDBJ databases">
        <authorList>
            <person name="Zhu W."/>
        </authorList>
    </citation>
    <scope>NUCLEOTIDE SEQUENCE [LARGE SCALE GENOMIC DNA]</scope>
    <source>
        <strain evidence="10">CAU 1051</strain>
    </source>
</reference>
<evidence type="ECO:0000256" key="8">
    <source>
        <dbReference type="SAM" id="Phobius"/>
    </source>
</evidence>
<feature type="transmembrane region" description="Helical" evidence="8">
    <location>
        <begin position="263"/>
        <end position="280"/>
    </location>
</feature>
<feature type="transmembrane region" description="Helical" evidence="8">
    <location>
        <begin position="76"/>
        <end position="96"/>
    </location>
</feature>
<dbReference type="InterPro" id="IPR004937">
    <property type="entry name" value="Urea_transporter"/>
</dbReference>
<comment type="similarity">
    <text evidence="2">Belongs to the urea transporter family.</text>
</comment>
<feature type="transmembrane region" description="Helical" evidence="8">
    <location>
        <begin position="102"/>
        <end position="124"/>
    </location>
</feature>
<sequence length="315" mass="33879">MGDDTVRNHSFINKAFPFIAISLKGISQVVLIENVVSGAIILLAITIASVPLGIIALLSSMIGTMIGKLGGVDDEILNQGLFGYNSVLTGMALLLFLTGPTQWILCLVGAAIAAILTASVMHIMKGTGIPILTLPFILLTWFALLVSYRLTTFQISNSLVPQSLRQWELDITGDIELSHGIFYGIGQVYFLDNMVSGILLFIAVFWASWKLGLYASIGNAAALVTALILGAERSLIFLGLYGYNAILTCIAVALVFNMDKRPFSYASGIMAACLTVPLAASINTWLLPYGLPALTMPFVLSTWVFLSARKILPKL</sequence>
<feature type="transmembrane region" description="Helical" evidence="8">
    <location>
        <begin position="38"/>
        <end position="64"/>
    </location>
</feature>
<protein>
    <submittedName>
        <fullName evidence="9">Urea transporter</fullName>
    </submittedName>
</protein>
<feature type="site" description="Important for channel permeability" evidence="7">
    <location>
        <position position="295"/>
    </location>
</feature>
<organism evidence="9 10">
    <name type="scientific">Oceanobacillus chungangensis</name>
    <dbReference type="NCBI Taxonomy" id="1229152"/>
    <lineage>
        <taxon>Bacteria</taxon>
        <taxon>Bacillati</taxon>
        <taxon>Bacillota</taxon>
        <taxon>Bacilli</taxon>
        <taxon>Bacillales</taxon>
        <taxon>Bacillaceae</taxon>
        <taxon>Oceanobacillus</taxon>
    </lineage>
</organism>
<proteinExistence type="inferred from homology"/>
<dbReference type="Gene3D" id="1.10.3430.10">
    <property type="entry name" value="Ammonium transporter AmtB like domains"/>
    <property type="match status" value="1"/>
</dbReference>
<comment type="caution">
    <text evidence="9">The sequence shown here is derived from an EMBL/GenBank/DDBJ whole genome shotgun (WGS) entry which is preliminary data.</text>
</comment>
<feature type="transmembrane region" description="Helical" evidence="8">
    <location>
        <begin position="12"/>
        <end position="32"/>
    </location>
</feature>
<evidence type="ECO:0000313" key="10">
    <source>
        <dbReference type="Proteomes" id="UP000256520"/>
    </source>
</evidence>